<dbReference type="InterPro" id="IPR051531">
    <property type="entry name" value="N-acetyltransferase"/>
</dbReference>
<reference evidence="2 3" key="1">
    <citation type="submission" date="2018-05" db="EMBL/GenBank/DDBJ databases">
        <title>Chitinophaga sp. K3CV102501T nov., isolated from isolated from a monsoon evergreen broad-leaved forest soil.</title>
        <authorList>
            <person name="Lv Y."/>
        </authorList>
    </citation>
    <scope>NUCLEOTIDE SEQUENCE [LARGE SCALE GENOMIC DNA]</scope>
    <source>
        <strain evidence="2 3">GDMCC 1.1325</strain>
    </source>
</reference>
<dbReference type="InterPro" id="IPR016181">
    <property type="entry name" value="Acyl_CoA_acyltransferase"/>
</dbReference>
<name>A0A365XU74_9BACT</name>
<dbReference type="AlphaFoldDB" id="A0A365XU74"/>
<dbReference type="PROSITE" id="PS51186">
    <property type="entry name" value="GNAT"/>
    <property type="match status" value="1"/>
</dbReference>
<dbReference type="PANTHER" id="PTHR43792:SF1">
    <property type="entry name" value="N-ACETYLTRANSFERASE DOMAIN-CONTAINING PROTEIN"/>
    <property type="match status" value="1"/>
</dbReference>
<dbReference type="Pfam" id="PF13302">
    <property type="entry name" value="Acetyltransf_3"/>
    <property type="match status" value="1"/>
</dbReference>
<evidence type="ECO:0000313" key="2">
    <source>
        <dbReference type="EMBL" id="RBL89883.1"/>
    </source>
</evidence>
<comment type="caution">
    <text evidence="2">The sequence shown here is derived from an EMBL/GenBank/DDBJ whole genome shotgun (WGS) entry which is preliminary data.</text>
</comment>
<feature type="domain" description="N-acetyltransferase" evidence="1">
    <location>
        <begin position="40"/>
        <end position="186"/>
    </location>
</feature>
<evidence type="ECO:0000259" key="1">
    <source>
        <dbReference type="PROSITE" id="PS51186"/>
    </source>
</evidence>
<evidence type="ECO:0000313" key="3">
    <source>
        <dbReference type="Proteomes" id="UP000253410"/>
    </source>
</evidence>
<protein>
    <recommendedName>
        <fullName evidence="1">N-acetyltransferase domain-containing protein</fullName>
    </recommendedName>
</protein>
<dbReference type="OrthoDB" id="9788916at2"/>
<keyword evidence="3" id="KW-1185">Reference proteome</keyword>
<dbReference type="GO" id="GO:0016747">
    <property type="term" value="F:acyltransferase activity, transferring groups other than amino-acyl groups"/>
    <property type="evidence" value="ECO:0007669"/>
    <property type="project" value="InterPro"/>
</dbReference>
<accession>A0A365XU74</accession>
<dbReference type="RefSeq" id="WP_113618632.1">
    <property type="nucleotide sequence ID" value="NZ_QFFJ01000002.1"/>
</dbReference>
<dbReference type="EMBL" id="QFFJ01000002">
    <property type="protein sequence ID" value="RBL89883.1"/>
    <property type="molecule type" value="Genomic_DNA"/>
</dbReference>
<dbReference type="InterPro" id="IPR000182">
    <property type="entry name" value="GNAT_dom"/>
</dbReference>
<gene>
    <name evidence="2" type="ORF">DF182_25720</name>
</gene>
<proteinExistence type="predicted"/>
<dbReference type="SUPFAM" id="SSF55729">
    <property type="entry name" value="Acyl-CoA N-acyltransferases (Nat)"/>
    <property type="match status" value="1"/>
</dbReference>
<sequence length="186" mass="21600">MENKLSSIIIQKQAPLFTNISFLSMNIREVEQMELKNDTLLLKLLSDKDASVYYKLYTERMNEHPFLPDETPLAFTTRILQLCNVLFTIRLRNQPEIIIGDCALHDWDQKNNEIEIGGSLFKAYQGKGYMQSAFDLLIEHAKDRYHVKKIIGKTQVDNNHAIRLVEKLGFQKEKEENSTVLLSKIL</sequence>
<dbReference type="PANTHER" id="PTHR43792">
    <property type="entry name" value="GNAT FAMILY, PUTATIVE (AFU_ORTHOLOGUE AFUA_3G00765)-RELATED-RELATED"/>
    <property type="match status" value="1"/>
</dbReference>
<dbReference type="Gene3D" id="3.40.630.30">
    <property type="match status" value="1"/>
</dbReference>
<dbReference type="Proteomes" id="UP000253410">
    <property type="component" value="Unassembled WGS sequence"/>
</dbReference>
<organism evidence="2 3">
    <name type="scientific">Chitinophaga flava</name>
    <dbReference type="NCBI Taxonomy" id="2259036"/>
    <lineage>
        <taxon>Bacteria</taxon>
        <taxon>Pseudomonadati</taxon>
        <taxon>Bacteroidota</taxon>
        <taxon>Chitinophagia</taxon>
        <taxon>Chitinophagales</taxon>
        <taxon>Chitinophagaceae</taxon>
        <taxon>Chitinophaga</taxon>
    </lineage>
</organism>